<protein>
    <recommendedName>
        <fullName evidence="3">Tetratricopeptide repeat protein</fullName>
    </recommendedName>
</protein>
<dbReference type="EMBL" id="NDYE01000014">
    <property type="protein sequence ID" value="OXZ31773.1"/>
    <property type="molecule type" value="Genomic_DNA"/>
</dbReference>
<dbReference type="Proteomes" id="UP000215546">
    <property type="component" value="Unassembled WGS sequence"/>
</dbReference>
<organism evidence="1 2">
    <name type="scientific">Finegoldia magna</name>
    <name type="common">Peptostreptococcus magnus</name>
    <dbReference type="NCBI Taxonomy" id="1260"/>
    <lineage>
        <taxon>Bacteria</taxon>
        <taxon>Bacillati</taxon>
        <taxon>Bacillota</taxon>
        <taxon>Tissierellia</taxon>
        <taxon>Tissierellales</taxon>
        <taxon>Peptoniphilaceae</taxon>
        <taxon>Finegoldia</taxon>
    </lineage>
</organism>
<proteinExistence type="predicted"/>
<evidence type="ECO:0000313" key="1">
    <source>
        <dbReference type="EMBL" id="OXZ31773.1"/>
    </source>
</evidence>
<evidence type="ECO:0008006" key="3">
    <source>
        <dbReference type="Google" id="ProtNLM"/>
    </source>
</evidence>
<reference evidence="2" key="1">
    <citation type="submission" date="2017-04" db="EMBL/GenBank/DDBJ databases">
        <title>Finegoldia magna isolated from orthopedic joint implant-associated infections.</title>
        <authorList>
            <person name="Bjorklund S."/>
            <person name="Bruggemann H."/>
            <person name="Jensen A."/>
            <person name="Hellmark B."/>
            <person name="Soderquist B."/>
        </authorList>
    </citation>
    <scope>NUCLEOTIDE SEQUENCE [LARGE SCALE GENOMIC DNA]</scope>
    <source>
        <strain evidence="2">12T273</strain>
    </source>
</reference>
<sequence length="100" mass="11451">MEGIKNEKDCMYEFSLIIKHKVDLGKYDECLELIYKKMAKFPHDPVPHNLLGILMEIKGNHLLAMKHLRAAWALDPSYTPASINLDNMGSNGSRKLYVFS</sequence>
<accession>A0A233VHA2</accession>
<name>A0A233VHA2_FINMA</name>
<dbReference type="InterPro" id="IPR011990">
    <property type="entry name" value="TPR-like_helical_dom_sf"/>
</dbReference>
<dbReference type="RefSeq" id="WP_094208811.1">
    <property type="nucleotide sequence ID" value="NZ_NDYE01000014.1"/>
</dbReference>
<dbReference type="AlphaFoldDB" id="A0A233VHA2"/>
<dbReference type="Gene3D" id="1.25.40.10">
    <property type="entry name" value="Tetratricopeptide repeat domain"/>
    <property type="match status" value="1"/>
</dbReference>
<evidence type="ECO:0000313" key="2">
    <source>
        <dbReference type="Proteomes" id="UP000215546"/>
    </source>
</evidence>
<gene>
    <name evidence="1" type="ORF">B9N55_07110</name>
</gene>
<comment type="caution">
    <text evidence="1">The sequence shown here is derived from an EMBL/GenBank/DDBJ whole genome shotgun (WGS) entry which is preliminary data.</text>
</comment>
<dbReference type="SUPFAM" id="SSF48452">
    <property type="entry name" value="TPR-like"/>
    <property type="match status" value="1"/>
</dbReference>